<dbReference type="Pfam" id="PF07645">
    <property type="entry name" value="EGF_CA"/>
    <property type="match status" value="1"/>
</dbReference>
<dbReference type="InterPro" id="IPR018097">
    <property type="entry name" value="EGF_Ca-bd_CS"/>
</dbReference>
<dbReference type="SUPFAM" id="SSF69318">
    <property type="entry name" value="Integrin alpha N-terminal domain"/>
    <property type="match status" value="1"/>
</dbReference>
<evidence type="ECO:0000256" key="2">
    <source>
        <dbReference type="ARBA" id="ARBA00022729"/>
    </source>
</evidence>
<feature type="chain" id="PRO_5042147001" description="EGF-like calcium-binding domain-containing protein" evidence="4">
    <location>
        <begin position="20"/>
        <end position="634"/>
    </location>
</feature>
<reference evidence="6" key="1">
    <citation type="journal article" date="2023" name="Science">
        <title>Genome structures resolve the early diversification of teleost fishes.</title>
        <authorList>
            <person name="Parey E."/>
            <person name="Louis A."/>
            <person name="Montfort J."/>
            <person name="Bouchez O."/>
            <person name="Roques C."/>
            <person name="Iampietro C."/>
            <person name="Lluch J."/>
            <person name="Castinel A."/>
            <person name="Donnadieu C."/>
            <person name="Desvignes T."/>
            <person name="Floi Bucao C."/>
            <person name="Jouanno E."/>
            <person name="Wen M."/>
            <person name="Mejri S."/>
            <person name="Dirks R."/>
            <person name="Jansen H."/>
            <person name="Henkel C."/>
            <person name="Chen W.J."/>
            <person name="Zahm M."/>
            <person name="Cabau C."/>
            <person name="Klopp C."/>
            <person name="Thompson A.W."/>
            <person name="Robinson-Rechavi M."/>
            <person name="Braasch I."/>
            <person name="Lecointre G."/>
            <person name="Bobe J."/>
            <person name="Postlethwait J.H."/>
            <person name="Berthelot C."/>
            <person name="Roest Crollius H."/>
            <person name="Guiguen Y."/>
        </authorList>
    </citation>
    <scope>NUCLEOTIDE SEQUENCE</scope>
    <source>
        <strain evidence="6">NC1722</strain>
    </source>
</reference>
<dbReference type="InterPro" id="IPR049883">
    <property type="entry name" value="NOTCH1_EGF-like"/>
</dbReference>
<dbReference type="InterPro" id="IPR013517">
    <property type="entry name" value="FG-GAP"/>
</dbReference>
<dbReference type="GO" id="GO:0005509">
    <property type="term" value="F:calcium ion binding"/>
    <property type="evidence" value="ECO:0007669"/>
    <property type="project" value="InterPro"/>
</dbReference>
<evidence type="ECO:0000256" key="3">
    <source>
        <dbReference type="ARBA" id="ARBA00023157"/>
    </source>
</evidence>
<keyword evidence="7" id="KW-1185">Reference proteome</keyword>
<dbReference type="Gene3D" id="2.130.10.130">
    <property type="entry name" value="Integrin alpha, N-terminal"/>
    <property type="match status" value="1"/>
</dbReference>
<organism evidence="6 7">
    <name type="scientific">Aldrovandia affinis</name>
    <dbReference type="NCBI Taxonomy" id="143900"/>
    <lineage>
        <taxon>Eukaryota</taxon>
        <taxon>Metazoa</taxon>
        <taxon>Chordata</taxon>
        <taxon>Craniata</taxon>
        <taxon>Vertebrata</taxon>
        <taxon>Euteleostomi</taxon>
        <taxon>Actinopterygii</taxon>
        <taxon>Neopterygii</taxon>
        <taxon>Teleostei</taxon>
        <taxon>Notacanthiformes</taxon>
        <taxon>Halosauridae</taxon>
        <taxon>Aldrovandia</taxon>
    </lineage>
</organism>
<comment type="caution">
    <text evidence="6">The sequence shown here is derived from an EMBL/GenBank/DDBJ whole genome shotgun (WGS) entry which is preliminary data.</text>
</comment>
<sequence length="634" mass="69300">MMTPWVWLLLLPHLLPCQGQRSEPMFASVTKTLLPPDYENNPTQLNYGMAVTDVDGGGDLEVLVAGYNGPNLVLKYDRNKKKLVNIAVDDRSSPFYALRDRQGNAIGVTACDIDGDGIEEIYFLNTNNAFSGRATYTDKLFKFRNGRFEDILSDDINEHRDVANRMAGRSVACVDRKGTGRYAIYIANYASGNVGPHALIEMDEAASDLSRGIIALSNVAEEAGVNKFTGGRGVVVGPIVSQTRSDVFCGNEYGPNFLFRNNGDGTFTDVASTAGVEDAMQHGRGVTLADFNRDGKTDIVYGNWNGPHRLFLQLSTNRKQRFKDISTQKFSMPSPVRTVIAADFDNDNELEVFFNNIAYRGASANRLFRVSRKDHADPLIEELNIGEAAEPDGRGTGATVTDFDGDGQLDLLVSHGESAAQPISVYKVTQGSSNRWLRVIPRTQFGAFARGAKVVAYTKRSGSHTRIIDGGSGYLCEMEPVAHFGLGKDVATSVEVFWPDGHSVARPLEASDMNSVLEIPYLTEEDEGTPAAEIECGNGFTVNDNGRCTDEDECTQFPSVCPRDRPLCINTYGGYKCRANKRCGQGFEPNDEGTACVAQVAYFEGNRSLACRFQAGLLQFSLTLLAFITVKLLA</sequence>
<dbReference type="SMART" id="SM00179">
    <property type="entry name" value="EGF_CA"/>
    <property type="match status" value="1"/>
</dbReference>
<dbReference type="Pfam" id="PF13517">
    <property type="entry name" value="FG-GAP_3"/>
    <property type="match status" value="1"/>
</dbReference>
<dbReference type="EMBL" id="JAINUG010000002">
    <property type="protein sequence ID" value="KAJ8418141.1"/>
    <property type="molecule type" value="Genomic_DNA"/>
</dbReference>
<dbReference type="InterPro" id="IPR001881">
    <property type="entry name" value="EGF-like_Ca-bd_dom"/>
</dbReference>
<proteinExistence type="predicted"/>
<dbReference type="Gene3D" id="2.10.25.10">
    <property type="entry name" value="Laminin"/>
    <property type="match status" value="1"/>
</dbReference>
<evidence type="ECO:0000256" key="4">
    <source>
        <dbReference type="SAM" id="SignalP"/>
    </source>
</evidence>
<dbReference type="InterPro" id="IPR011519">
    <property type="entry name" value="UnbV_ASPIC"/>
</dbReference>
<keyword evidence="1" id="KW-0245">EGF-like domain</keyword>
<feature type="domain" description="EGF-like calcium-binding" evidence="5">
    <location>
        <begin position="550"/>
        <end position="597"/>
    </location>
</feature>
<dbReference type="InterPro" id="IPR027039">
    <property type="entry name" value="Crtac1"/>
</dbReference>
<evidence type="ECO:0000256" key="1">
    <source>
        <dbReference type="ARBA" id="ARBA00022536"/>
    </source>
</evidence>
<dbReference type="SUPFAM" id="SSF57184">
    <property type="entry name" value="Growth factor receptor domain"/>
    <property type="match status" value="1"/>
</dbReference>
<dbReference type="AlphaFoldDB" id="A0AAD7TBY4"/>
<dbReference type="InterPro" id="IPR009030">
    <property type="entry name" value="Growth_fac_rcpt_cys_sf"/>
</dbReference>
<dbReference type="GO" id="GO:0007413">
    <property type="term" value="P:axonal fasciculation"/>
    <property type="evidence" value="ECO:0007669"/>
    <property type="project" value="TreeGrafter"/>
</dbReference>
<evidence type="ECO:0000313" key="7">
    <source>
        <dbReference type="Proteomes" id="UP001221898"/>
    </source>
</evidence>
<dbReference type="CDD" id="cd00054">
    <property type="entry name" value="EGF_CA"/>
    <property type="match status" value="1"/>
</dbReference>
<evidence type="ECO:0000259" key="5">
    <source>
        <dbReference type="SMART" id="SM00179"/>
    </source>
</evidence>
<feature type="signal peptide" evidence="4">
    <location>
        <begin position="1"/>
        <end position="19"/>
    </location>
</feature>
<dbReference type="Proteomes" id="UP001221898">
    <property type="component" value="Unassembled WGS sequence"/>
</dbReference>
<dbReference type="PROSITE" id="PS01187">
    <property type="entry name" value="EGF_CA"/>
    <property type="match status" value="1"/>
</dbReference>
<dbReference type="InterPro" id="IPR028994">
    <property type="entry name" value="Integrin_alpha_N"/>
</dbReference>
<gene>
    <name evidence="6" type="ORF">AAFF_G00138500</name>
</gene>
<protein>
    <recommendedName>
        <fullName evidence="5">EGF-like calcium-binding domain-containing protein</fullName>
    </recommendedName>
</protein>
<keyword evidence="3" id="KW-1015">Disulfide bond</keyword>
<dbReference type="PANTHER" id="PTHR16026">
    <property type="entry name" value="CARTILAGE ACIDIC PROTEIN 1"/>
    <property type="match status" value="1"/>
</dbReference>
<dbReference type="PANTHER" id="PTHR16026:SF4">
    <property type="entry name" value="CARTILAGE ACIDIC PROTEIN 1"/>
    <property type="match status" value="1"/>
</dbReference>
<evidence type="ECO:0000313" key="6">
    <source>
        <dbReference type="EMBL" id="KAJ8418141.1"/>
    </source>
</evidence>
<keyword evidence="2 4" id="KW-0732">Signal</keyword>
<accession>A0AAD7TBY4</accession>
<name>A0AAD7TBY4_9TELE</name>
<dbReference type="Pfam" id="PF07593">
    <property type="entry name" value="UnbV_ASPIC"/>
    <property type="match status" value="1"/>
</dbReference>